<dbReference type="PANTHER" id="PTHR32303:SF4">
    <property type="entry name" value="QUINOPROTEIN GLUCOSE DEHYDROGENASE"/>
    <property type="match status" value="1"/>
</dbReference>
<evidence type="ECO:0000256" key="7">
    <source>
        <dbReference type="ARBA" id="ARBA00023004"/>
    </source>
</evidence>
<sequence length="745" mass="82203">MTNPFVRIQEWNYRKFLILLTVLLCLSAICIAFISQDKITAEEETGTNWPSYGGNKAGNRYSPLDQINTGNVASLKIAWQYDAVKRPEGSPVPKRQMEIQCQPIVIDGILYGTTPNLNLFAIKADTGGELWKFDPFKDKTPRFHVSRGVMYWANGSDKRILYTAGPQLFALDAATGKPVESFGENGTVDLREGTSDNLDRDKSKMSVDATSPGVIYKDVLVIGSRVSEYGDAAPGSIRGFDIKTGKLKWVFHTIPQPGEKGYETWPKDAWKKMGGANNWAGMVLDEKRGAVYFGTGSPSVDFYGVDREGKNLYANCVISLNAETGKLNWYYQTVHHDLWDRDISCQPNLVRVKNKGRLVDAVAQATKDGLLFLLNRDTGLPLFPVEERSAAANFKLPGEHPWPTQPYPTKPAPFSRQVFTENEITNISPEATAFVKAKFDQSRSGNKYMPPSKEGTLYLGIGGGAEWGGNAADPEGILYQNGNEMVWDLKMLDYKVPNSDEGITAKSLYMRNCAACHRADRMGSGQEYPNLVSIGSRLSKEDINTIIKSGRGRMPSFQHIPDKEREAIVNFLLDVENKTIASTDNHSATAAPEIAAKKTDFPYISPYINNGWTRFFDQNGYPAIKPPWGTLNAIDLNTGEYLWRVPLGEFPELTKKGVPITGTENYGGPIVTAGGLVFIAATKDERIRAFNKKTGKIVWEYQLPAGGFATPVTYQVNGKQYVVIAAGGSKNGHKPGGSYIAFALP</sequence>
<dbReference type="RefSeq" id="WP_137343974.1">
    <property type="nucleotide sequence ID" value="NZ_BSQH01000023.1"/>
</dbReference>
<keyword evidence="4 8" id="KW-0479">Metal-binding</keyword>
<evidence type="ECO:0000256" key="4">
    <source>
        <dbReference type="ARBA" id="ARBA00022723"/>
    </source>
</evidence>
<dbReference type="GO" id="GO:0046872">
    <property type="term" value="F:metal ion binding"/>
    <property type="evidence" value="ECO:0007669"/>
    <property type="project" value="UniProtKB-KW"/>
</dbReference>
<evidence type="ECO:0000256" key="1">
    <source>
        <dbReference type="ARBA" id="ARBA00001931"/>
    </source>
</evidence>
<dbReference type="SMART" id="SM00564">
    <property type="entry name" value="PQQ"/>
    <property type="match status" value="6"/>
</dbReference>
<dbReference type="GO" id="GO:0009055">
    <property type="term" value="F:electron transfer activity"/>
    <property type="evidence" value="ECO:0007669"/>
    <property type="project" value="InterPro"/>
</dbReference>
<name>A0A4V6BKD2_9BACT</name>
<dbReference type="PANTHER" id="PTHR32303">
    <property type="entry name" value="QUINOPROTEIN ALCOHOL DEHYDROGENASE (CYTOCHROME C)"/>
    <property type="match status" value="1"/>
</dbReference>
<dbReference type="InterPro" id="IPR018391">
    <property type="entry name" value="PQQ_b-propeller_rpt"/>
</dbReference>
<evidence type="ECO:0000256" key="8">
    <source>
        <dbReference type="PROSITE-ProRule" id="PRU00433"/>
    </source>
</evidence>
<gene>
    <name evidence="11" type="ORF">FDK13_31340</name>
</gene>
<dbReference type="GO" id="GO:0016020">
    <property type="term" value="C:membrane"/>
    <property type="evidence" value="ECO:0007669"/>
    <property type="project" value="InterPro"/>
</dbReference>
<dbReference type="InterPro" id="IPR017511">
    <property type="entry name" value="PQQ_mDH"/>
</dbReference>
<dbReference type="OrthoDB" id="9794322at2"/>
<dbReference type="GO" id="GO:0048038">
    <property type="term" value="F:quinone binding"/>
    <property type="evidence" value="ECO:0007669"/>
    <property type="project" value="InterPro"/>
</dbReference>
<dbReference type="Pfam" id="PF01011">
    <property type="entry name" value="PQQ"/>
    <property type="match status" value="2"/>
</dbReference>
<feature type="region of interest" description="Disordered" evidence="9">
    <location>
        <begin position="182"/>
        <end position="205"/>
    </location>
</feature>
<evidence type="ECO:0000256" key="2">
    <source>
        <dbReference type="ARBA" id="ARBA00008156"/>
    </source>
</evidence>
<evidence type="ECO:0000256" key="3">
    <source>
        <dbReference type="ARBA" id="ARBA00022617"/>
    </source>
</evidence>
<dbReference type="PROSITE" id="PS51007">
    <property type="entry name" value="CYTC"/>
    <property type="match status" value="1"/>
</dbReference>
<dbReference type="InterPro" id="IPR002372">
    <property type="entry name" value="PQQ_rpt_dom"/>
</dbReference>
<comment type="caution">
    <text evidence="11">The sequence shown here is derived from an EMBL/GenBank/DDBJ whole genome shotgun (WGS) entry which is preliminary data.</text>
</comment>
<dbReference type="SUPFAM" id="SSF50998">
    <property type="entry name" value="Quinoprotein alcohol dehydrogenase-like"/>
    <property type="match status" value="1"/>
</dbReference>
<dbReference type="Gene3D" id="2.140.10.10">
    <property type="entry name" value="Quinoprotein alcohol dehydrogenase-like superfamily"/>
    <property type="match status" value="2"/>
</dbReference>
<dbReference type="Proteomes" id="UP000304900">
    <property type="component" value="Unassembled WGS sequence"/>
</dbReference>
<keyword evidence="6" id="KW-0560">Oxidoreductase</keyword>
<dbReference type="EMBL" id="SZVO01000022">
    <property type="protein sequence ID" value="TKT86943.1"/>
    <property type="molecule type" value="Genomic_DNA"/>
</dbReference>
<feature type="compositionally biased region" description="Basic and acidic residues" evidence="9">
    <location>
        <begin position="189"/>
        <end position="205"/>
    </location>
</feature>
<dbReference type="Pfam" id="PF13442">
    <property type="entry name" value="Cytochrome_CBB3"/>
    <property type="match status" value="1"/>
</dbReference>
<dbReference type="InterPro" id="IPR011047">
    <property type="entry name" value="Quinoprotein_ADH-like_sf"/>
</dbReference>
<dbReference type="InterPro" id="IPR036909">
    <property type="entry name" value="Cyt_c-like_dom_sf"/>
</dbReference>
<keyword evidence="7 8" id="KW-0408">Iron</keyword>
<reference evidence="11 12" key="1">
    <citation type="submission" date="2019-05" db="EMBL/GenBank/DDBJ databases">
        <title>Dyadobacter AR-3-8 sp. nov., isolated from arctic soil.</title>
        <authorList>
            <person name="Chaudhary D.K."/>
        </authorList>
    </citation>
    <scope>NUCLEOTIDE SEQUENCE [LARGE SCALE GENOMIC DNA]</scope>
    <source>
        <strain evidence="11 12">AR-3-8</strain>
    </source>
</reference>
<comment type="similarity">
    <text evidence="2">Belongs to the bacterial PQQ dehydrogenase family.</text>
</comment>
<dbReference type="CDD" id="cd10280">
    <property type="entry name" value="PQQ_mGDH"/>
    <property type="match status" value="1"/>
</dbReference>
<dbReference type="SUPFAM" id="SSF46626">
    <property type="entry name" value="Cytochrome c"/>
    <property type="match status" value="1"/>
</dbReference>
<keyword evidence="5" id="KW-0732">Signal</keyword>
<proteinExistence type="inferred from homology"/>
<evidence type="ECO:0000256" key="6">
    <source>
        <dbReference type="ARBA" id="ARBA00023002"/>
    </source>
</evidence>
<dbReference type="InterPro" id="IPR009056">
    <property type="entry name" value="Cyt_c-like_dom"/>
</dbReference>
<accession>A0A4V6BKD2</accession>
<protein>
    <submittedName>
        <fullName evidence="11">Pyrroloquinoline quinone-dependent dehydrogenase</fullName>
    </submittedName>
</protein>
<dbReference type="AlphaFoldDB" id="A0A4V6BKD2"/>
<evidence type="ECO:0000259" key="10">
    <source>
        <dbReference type="PROSITE" id="PS51007"/>
    </source>
</evidence>
<dbReference type="GO" id="GO:0008876">
    <property type="term" value="F:quinoprotein glucose dehydrogenase activity"/>
    <property type="evidence" value="ECO:0007669"/>
    <property type="project" value="TreeGrafter"/>
</dbReference>
<comment type="cofactor">
    <cofactor evidence="1">
        <name>pyrroloquinoline quinone</name>
        <dbReference type="ChEBI" id="CHEBI:58442"/>
    </cofactor>
</comment>
<evidence type="ECO:0000313" key="12">
    <source>
        <dbReference type="Proteomes" id="UP000304900"/>
    </source>
</evidence>
<evidence type="ECO:0000313" key="11">
    <source>
        <dbReference type="EMBL" id="TKT86943.1"/>
    </source>
</evidence>
<dbReference type="Gene3D" id="1.10.760.10">
    <property type="entry name" value="Cytochrome c-like domain"/>
    <property type="match status" value="1"/>
</dbReference>
<evidence type="ECO:0000256" key="9">
    <source>
        <dbReference type="SAM" id="MobiDB-lite"/>
    </source>
</evidence>
<evidence type="ECO:0000256" key="5">
    <source>
        <dbReference type="ARBA" id="ARBA00022729"/>
    </source>
</evidence>
<feature type="domain" description="Cytochrome c" evidence="10">
    <location>
        <begin position="500"/>
        <end position="576"/>
    </location>
</feature>
<dbReference type="GO" id="GO:0020037">
    <property type="term" value="F:heme binding"/>
    <property type="evidence" value="ECO:0007669"/>
    <property type="project" value="InterPro"/>
</dbReference>
<organism evidence="11 12">
    <name type="scientific">Dyadobacter frigoris</name>
    <dbReference type="NCBI Taxonomy" id="2576211"/>
    <lineage>
        <taxon>Bacteria</taxon>
        <taxon>Pseudomonadati</taxon>
        <taxon>Bacteroidota</taxon>
        <taxon>Cytophagia</taxon>
        <taxon>Cytophagales</taxon>
        <taxon>Spirosomataceae</taxon>
        <taxon>Dyadobacter</taxon>
    </lineage>
</organism>
<keyword evidence="12" id="KW-1185">Reference proteome</keyword>
<keyword evidence="3 8" id="KW-0349">Heme</keyword>